<evidence type="ECO:0000313" key="4">
    <source>
        <dbReference type="Proteomes" id="UP000663829"/>
    </source>
</evidence>
<dbReference type="SUPFAM" id="SSF48452">
    <property type="entry name" value="TPR-like"/>
    <property type="match status" value="1"/>
</dbReference>
<dbReference type="Proteomes" id="UP000663829">
    <property type="component" value="Unassembled WGS sequence"/>
</dbReference>
<name>A0A814UL79_9BILA</name>
<dbReference type="EMBL" id="CAJNOQ010007780">
    <property type="protein sequence ID" value="CAF1178650.1"/>
    <property type="molecule type" value="Genomic_DNA"/>
</dbReference>
<keyword evidence="4" id="KW-1185">Reference proteome</keyword>
<dbReference type="EMBL" id="CAJOBC010007782">
    <property type="protein sequence ID" value="CAF3942870.1"/>
    <property type="molecule type" value="Genomic_DNA"/>
</dbReference>
<dbReference type="InterPro" id="IPR011990">
    <property type="entry name" value="TPR-like_helical_dom_sf"/>
</dbReference>
<gene>
    <name evidence="2" type="ORF">GPM918_LOCUS22578</name>
    <name evidence="3" type="ORF">SRO942_LOCUS22578</name>
</gene>
<organism evidence="2 4">
    <name type="scientific">Didymodactylos carnosus</name>
    <dbReference type="NCBI Taxonomy" id="1234261"/>
    <lineage>
        <taxon>Eukaryota</taxon>
        <taxon>Metazoa</taxon>
        <taxon>Spiralia</taxon>
        <taxon>Gnathifera</taxon>
        <taxon>Rotifera</taxon>
        <taxon>Eurotatoria</taxon>
        <taxon>Bdelloidea</taxon>
        <taxon>Philodinida</taxon>
        <taxon>Philodinidae</taxon>
        <taxon>Didymodactylos</taxon>
    </lineage>
</organism>
<evidence type="ECO:0000256" key="1">
    <source>
        <dbReference type="SAM" id="MobiDB-lite"/>
    </source>
</evidence>
<sequence>MSVFQRRFGRKSSSSKKRLKTTDTLNVENVIINQYSDQSSSYDSISSSTSGTSFDCPPPIIDIRCLNLNSSKDRLSISSTSSSLLSRTFSQQQQFHNDCFSNYSATINNNKHSKKSKLKKPVNEKENQSPFQTDKLITNIPSAEDLYEEALSNYKLELNLSKVNGNKEQECQITAFIGNTLALLGQYDNAIEWFHTYLNLAKEIFCKVRRI</sequence>
<dbReference type="OrthoDB" id="286233at2759"/>
<dbReference type="AlphaFoldDB" id="A0A814UL79"/>
<feature type="compositionally biased region" description="Basic residues" evidence="1">
    <location>
        <begin position="7"/>
        <end position="19"/>
    </location>
</feature>
<evidence type="ECO:0000313" key="3">
    <source>
        <dbReference type="EMBL" id="CAF3942870.1"/>
    </source>
</evidence>
<dbReference type="Proteomes" id="UP000681722">
    <property type="component" value="Unassembled WGS sequence"/>
</dbReference>
<feature type="region of interest" description="Disordered" evidence="1">
    <location>
        <begin position="1"/>
        <end position="20"/>
    </location>
</feature>
<proteinExistence type="predicted"/>
<protein>
    <submittedName>
        <fullName evidence="2">Uncharacterized protein</fullName>
    </submittedName>
</protein>
<dbReference type="Gene3D" id="1.25.40.10">
    <property type="entry name" value="Tetratricopeptide repeat domain"/>
    <property type="match status" value="1"/>
</dbReference>
<evidence type="ECO:0000313" key="2">
    <source>
        <dbReference type="EMBL" id="CAF1178650.1"/>
    </source>
</evidence>
<reference evidence="2" key="1">
    <citation type="submission" date="2021-02" db="EMBL/GenBank/DDBJ databases">
        <authorList>
            <person name="Nowell W R."/>
        </authorList>
    </citation>
    <scope>NUCLEOTIDE SEQUENCE</scope>
</reference>
<comment type="caution">
    <text evidence="2">The sequence shown here is derived from an EMBL/GenBank/DDBJ whole genome shotgun (WGS) entry which is preliminary data.</text>
</comment>
<accession>A0A814UL79</accession>